<dbReference type="STRING" id="1121022.GCA_000376105_02440"/>
<dbReference type="RefSeq" id="WP_018082107.1">
    <property type="nucleotide sequence ID" value="NZ_AQWM01000010.1"/>
</dbReference>
<dbReference type="EMBL" id="AWGB01000014">
    <property type="protein sequence ID" value="ESQ92271.1"/>
    <property type="molecule type" value="Genomic_DNA"/>
</dbReference>
<feature type="transmembrane region" description="Helical" evidence="2">
    <location>
        <begin position="80"/>
        <end position="104"/>
    </location>
</feature>
<feature type="transmembrane region" description="Helical" evidence="2">
    <location>
        <begin position="21"/>
        <end position="42"/>
    </location>
</feature>
<keyword evidence="2" id="KW-1133">Transmembrane helix</keyword>
<dbReference type="AlphaFoldDB" id="V4PV90"/>
<evidence type="ECO:0000313" key="4">
    <source>
        <dbReference type="Proteomes" id="UP000017837"/>
    </source>
</evidence>
<dbReference type="PATRIC" id="fig|1121022.4.peg.1792"/>
<dbReference type="InterPro" id="IPR008523">
    <property type="entry name" value="DUF805"/>
</dbReference>
<dbReference type="OrthoDB" id="9812349at2"/>
<dbReference type="PANTHER" id="PTHR34980">
    <property type="entry name" value="INNER MEMBRANE PROTEIN-RELATED-RELATED"/>
    <property type="match status" value="1"/>
</dbReference>
<keyword evidence="4" id="KW-1185">Reference proteome</keyword>
<proteinExistence type="predicted"/>
<name>V4PV90_9CAUL</name>
<gene>
    <name evidence="3" type="ORF">ABENE_08900</name>
</gene>
<organism evidence="3 4">
    <name type="scientific">Asticcacaulis benevestitus DSM 16100 = ATCC BAA-896</name>
    <dbReference type="NCBI Taxonomy" id="1121022"/>
    <lineage>
        <taxon>Bacteria</taxon>
        <taxon>Pseudomonadati</taxon>
        <taxon>Pseudomonadota</taxon>
        <taxon>Alphaproteobacteria</taxon>
        <taxon>Caulobacterales</taxon>
        <taxon>Caulobacteraceae</taxon>
        <taxon>Asticcacaulis</taxon>
    </lineage>
</organism>
<sequence length="239" mass="25998">MPSFLLPLSRYADFNGRSRRAEYWQFWAFQVVVGVVLGIVGGGSKNPLALISALFSLAMIIPNLAVAIRRLHDTNRTGWWVLFPSAIACLMTIVFFMVVGSNMSESLQDLDKGSAPSFADFGKVLAPMLALVIVPTILAATVTFVFHVLPGTEGPNRFGDDPKGDGIHIARVFDAPIHEPEVDAPPYRPVFDFGPANTTQYREEPATSQPVRETPPAPRPVRPPSFGAPARPAFGKRGL</sequence>
<feature type="compositionally biased region" description="Pro residues" evidence="1">
    <location>
        <begin position="213"/>
        <end position="223"/>
    </location>
</feature>
<evidence type="ECO:0008006" key="5">
    <source>
        <dbReference type="Google" id="ProtNLM"/>
    </source>
</evidence>
<protein>
    <recommendedName>
        <fullName evidence="5">DUF805 domain-containing protein</fullName>
    </recommendedName>
</protein>
<evidence type="ECO:0000313" key="3">
    <source>
        <dbReference type="EMBL" id="ESQ92271.1"/>
    </source>
</evidence>
<dbReference type="PANTHER" id="PTHR34980:SF2">
    <property type="entry name" value="INNER MEMBRANE PROTEIN YHAH-RELATED"/>
    <property type="match status" value="1"/>
</dbReference>
<accession>V4PV90</accession>
<keyword evidence="2" id="KW-0472">Membrane</keyword>
<reference evidence="3 4" key="1">
    <citation type="journal article" date="2014" name="Nature">
        <title>Sequential evolution of bacterial morphology by co-option of a developmental regulator.</title>
        <authorList>
            <person name="Jiang C."/>
            <person name="Brown P.J."/>
            <person name="Ducret A."/>
            <person name="Brun Y.V."/>
        </authorList>
    </citation>
    <scope>NUCLEOTIDE SEQUENCE [LARGE SCALE GENOMIC DNA]</scope>
    <source>
        <strain evidence="3 4">DSM 16100</strain>
    </source>
</reference>
<dbReference type="Proteomes" id="UP000017837">
    <property type="component" value="Unassembled WGS sequence"/>
</dbReference>
<feature type="transmembrane region" description="Helical" evidence="2">
    <location>
        <begin position="124"/>
        <end position="149"/>
    </location>
</feature>
<dbReference type="eggNOG" id="COG3152">
    <property type="taxonomic scope" value="Bacteria"/>
</dbReference>
<comment type="caution">
    <text evidence="3">The sequence shown here is derived from an EMBL/GenBank/DDBJ whole genome shotgun (WGS) entry which is preliminary data.</text>
</comment>
<dbReference type="Pfam" id="PF05656">
    <property type="entry name" value="DUF805"/>
    <property type="match status" value="1"/>
</dbReference>
<keyword evidence="2" id="KW-0812">Transmembrane</keyword>
<feature type="transmembrane region" description="Helical" evidence="2">
    <location>
        <begin position="48"/>
        <end position="68"/>
    </location>
</feature>
<dbReference type="GO" id="GO:0005886">
    <property type="term" value="C:plasma membrane"/>
    <property type="evidence" value="ECO:0007669"/>
    <property type="project" value="TreeGrafter"/>
</dbReference>
<feature type="region of interest" description="Disordered" evidence="1">
    <location>
        <begin position="195"/>
        <end position="239"/>
    </location>
</feature>
<evidence type="ECO:0000256" key="1">
    <source>
        <dbReference type="SAM" id="MobiDB-lite"/>
    </source>
</evidence>
<evidence type="ECO:0000256" key="2">
    <source>
        <dbReference type="SAM" id="Phobius"/>
    </source>
</evidence>